<feature type="chain" id="PRO_5045853217" evidence="2">
    <location>
        <begin position="23"/>
        <end position="572"/>
    </location>
</feature>
<feature type="transmembrane region" description="Helical" evidence="1">
    <location>
        <begin position="229"/>
        <end position="249"/>
    </location>
</feature>
<dbReference type="RefSeq" id="WP_408905825.1">
    <property type="nucleotide sequence ID" value="NZ_JAROCE010000004.1"/>
</dbReference>
<gene>
    <name evidence="3" type="ORF">P5G46_12500</name>
</gene>
<protein>
    <submittedName>
        <fullName evidence="3">Uncharacterized protein</fullName>
    </submittedName>
</protein>
<keyword evidence="1" id="KW-0812">Transmembrane</keyword>
<feature type="transmembrane region" description="Helical" evidence="1">
    <location>
        <begin position="281"/>
        <end position="302"/>
    </location>
</feature>
<feature type="signal peptide" evidence="2">
    <location>
        <begin position="1"/>
        <end position="22"/>
    </location>
</feature>
<keyword evidence="2" id="KW-0732">Signal</keyword>
<feature type="transmembrane region" description="Helical" evidence="1">
    <location>
        <begin position="351"/>
        <end position="369"/>
    </location>
</feature>
<organism evidence="3 4">
    <name type="scientific">Microbacterium mcarthurae</name>
    <dbReference type="NCBI Taxonomy" id="3035918"/>
    <lineage>
        <taxon>Bacteria</taxon>
        <taxon>Bacillati</taxon>
        <taxon>Actinomycetota</taxon>
        <taxon>Actinomycetes</taxon>
        <taxon>Micrococcales</taxon>
        <taxon>Microbacteriaceae</taxon>
        <taxon>Microbacterium</taxon>
    </lineage>
</organism>
<keyword evidence="4" id="KW-1185">Reference proteome</keyword>
<evidence type="ECO:0000313" key="4">
    <source>
        <dbReference type="Proteomes" id="UP001630303"/>
    </source>
</evidence>
<feature type="transmembrane region" description="Helical" evidence="1">
    <location>
        <begin position="158"/>
        <end position="176"/>
    </location>
</feature>
<feature type="transmembrane region" description="Helical" evidence="1">
    <location>
        <begin position="255"/>
        <end position="274"/>
    </location>
</feature>
<feature type="transmembrane region" description="Helical" evidence="1">
    <location>
        <begin position="415"/>
        <end position="434"/>
    </location>
</feature>
<comment type="caution">
    <text evidence="3">The sequence shown here is derived from an EMBL/GenBank/DDBJ whole genome shotgun (WGS) entry which is preliminary data.</text>
</comment>
<sequence length="572" mass="60995">MLIYAIAMFSALFLSPPSPLRAIRTFAWHDQLGYLSMVANVADGDLRDHEPVTETGANYYPRAYYTAVGLIARVLHIDAITAWNLVSVLIQLLAVAALSICLIRVSRRAWMGFLAPLPFFAGVLSFLSPESEGWYRPLDSHAVLWGPYGALFSNNAEAAGLSIIVIAASALSAVWLRPTAPRIRVGVTLLAVAALGALSGFQTYSFLTGAYGLAYVAAAVFLSHPGRRWWMIATAATIPLLFTVGPVVFDLMGQLPALILGLLPAAPGLLRGLIRTRGLVALYASTYALAASPQILATVSGIRRGDPFLTYRVASNVDLGVARPDALVAALVVALPLLTVLGLSLRRRLRVPAAVAAAAGAVWIILSLNDVWGPNAEPYRFWIDCFLLSGVLTAVAGAAVIGAATSRTEERSGPAVIPLLLAGACVVVYVTGLADFGRFAVDPQMSATWNPESPRAAAVTELARSTHAIDGRLLLVDNCIDDRTVKATSGAPMPFYYLGMAWPENRDAVQTVMDARSRYERITAAQAEAAQIGWVLLDSACVRHVGVDGVPGRLVAQRTYGAGLTLELRRLP</sequence>
<dbReference type="EMBL" id="JAROCE010000004">
    <property type="protein sequence ID" value="MFM2721329.1"/>
    <property type="molecule type" value="Genomic_DNA"/>
</dbReference>
<accession>A0ABW9GIV6</accession>
<feature type="transmembrane region" description="Helical" evidence="1">
    <location>
        <begin position="381"/>
        <end position="403"/>
    </location>
</feature>
<evidence type="ECO:0000313" key="3">
    <source>
        <dbReference type="EMBL" id="MFM2721329.1"/>
    </source>
</evidence>
<evidence type="ECO:0000256" key="1">
    <source>
        <dbReference type="SAM" id="Phobius"/>
    </source>
</evidence>
<feature type="transmembrane region" description="Helical" evidence="1">
    <location>
        <begin position="82"/>
        <end position="103"/>
    </location>
</feature>
<feature type="transmembrane region" description="Helical" evidence="1">
    <location>
        <begin position="183"/>
        <end position="198"/>
    </location>
</feature>
<keyword evidence="1" id="KW-1133">Transmembrane helix</keyword>
<feature type="transmembrane region" description="Helical" evidence="1">
    <location>
        <begin position="110"/>
        <end position="128"/>
    </location>
</feature>
<dbReference type="Proteomes" id="UP001630303">
    <property type="component" value="Unassembled WGS sequence"/>
</dbReference>
<proteinExistence type="predicted"/>
<feature type="transmembrane region" description="Helical" evidence="1">
    <location>
        <begin position="326"/>
        <end position="344"/>
    </location>
</feature>
<evidence type="ECO:0000256" key="2">
    <source>
        <dbReference type="SAM" id="SignalP"/>
    </source>
</evidence>
<keyword evidence="1" id="KW-0472">Membrane</keyword>
<feature type="transmembrane region" description="Helical" evidence="1">
    <location>
        <begin position="204"/>
        <end position="222"/>
    </location>
</feature>
<name>A0ABW9GIV6_9MICO</name>
<reference evidence="3 4" key="1">
    <citation type="submission" date="2023-03" db="EMBL/GenBank/DDBJ databases">
        <title>MT1 and MT2 Draft Genomes of Novel Species.</title>
        <authorList>
            <person name="Venkateswaran K."/>
        </authorList>
    </citation>
    <scope>NUCLEOTIDE SEQUENCE [LARGE SCALE GENOMIC DNA]</scope>
    <source>
        <strain evidence="3 4">IF8SW-P5</strain>
    </source>
</reference>